<name>A0A5D3AME2_9TREE</name>
<dbReference type="Proteomes" id="UP000322245">
    <property type="component" value="Unassembled WGS sequence"/>
</dbReference>
<dbReference type="AlphaFoldDB" id="A0A5D3AME2"/>
<protein>
    <submittedName>
        <fullName evidence="2">Uncharacterized protein</fullName>
    </submittedName>
</protein>
<evidence type="ECO:0000313" key="2">
    <source>
        <dbReference type="EMBL" id="TYJ51952.1"/>
    </source>
</evidence>
<proteinExistence type="predicted"/>
<evidence type="ECO:0000256" key="1">
    <source>
        <dbReference type="SAM" id="MobiDB-lite"/>
    </source>
</evidence>
<sequence length="450" mass="47799">SRHGPAGSSSTSAPNANPTHPPAGASASAMYTTQYGNPVGSVREGWNLPMEPAAITHLEAELAARVADGSLLVAVDPNPVVLSPIGAVPKDGSGWRTIHHLSFPTSFAAPLQLAVAQLVLAVRRHVSPQAGTPADDPAWKNASVKPESLSAVSPSDLHQISKLVLDMCALAKQREVAASSAGRLQRAVRGRNDAEAQLATKNTQLEATHSMLERAVVKMAQDGTTPEDIAVYIAMPGNSPAPSSAAPPPSRGRDYAREIFDSIERCAWCGRGPHRVNEPCRFEVHFKKFGKLIDSHYYRPIVGGWYRLFLGDDCDSVLSDAGKQPEYGLTTSFSSLNLTSEEPTIPISSFAAPLQLAVSQLVLAVRRHDLHQAGTPADDPACKNASVKPESLSAVSPSDLDHISKLVLGIMDYRGGRSSYQPCMALAHIPVRLGFLEGAGLASAELIVQE</sequence>
<evidence type="ECO:0000313" key="3">
    <source>
        <dbReference type="Proteomes" id="UP000322245"/>
    </source>
</evidence>
<feature type="compositionally biased region" description="Polar residues" evidence="1">
    <location>
        <begin position="7"/>
        <end position="18"/>
    </location>
</feature>
<reference evidence="2 3" key="1">
    <citation type="submission" date="2017-05" db="EMBL/GenBank/DDBJ databases">
        <title>The Genome Sequence of Tsuchiyaea wingfieldii DSM 27421.</title>
        <authorList>
            <person name="Cuomo C."/>
            <person name="Passer A."/>
            <person name="Billmyre B."/>
            <person name="Heitman J."/>
        </authorList>
    </citation>
    <scope>NUCLEOTIDE SEQUENCE [LARGE SCALE GENOMIC DNA]</scope>
    <source>
        <strain evidence="2 3">DSM 27421</strain>
    </source>
</reference>
<keyword evidence="3" id="KW-1185">Reference proteome</keyword>
<comment type="caution">
    <text evidence="2">The sequence shown here is derived from an EMBL/GenBank/DDBJ whole genome shotgun (WGS) entry which is preliminary data.</text>
</comment>
<organism evidence="2 3">
    <name type="scientific">Cryptococcus floricola</name>
    <dbReference type="NCBI Taxonomy" id="2591691"/>
    <lineage>
        <taxon>Eukaryota</taxon>
        <taxon>Fungi</taxon>
        <taxon>Dikarya</taxon>
        <taxon>Basidiomycota</taxon>
        <taxon>Agaricomycotina</taxon>
        <taxon>Tremellomycetes</taxon>
        <taxon>Tremellales</taxon>
        <taxon>Cryptococcaceae</taxon>
        <taxon>Cryptococcus</taxon>
    </lineage>
</organism>
<feature type="non-terminal residue" evidence="2">
    <location>
        <position position="1"/>
    </location>
</feature>
<accession>A0A5D3AME2</accession>
<gene>
    <name evidence="2" type="ORF">B9479_007441</name>
</gene>
<dbReference type="EMBL" id="NIDF01000169">
    <property type="protein sequence ID" value="TYJ51952.1"/>
    <property type="molecule type" value="Genomic_DNA"/>
</dbReference>
<feature type="region of interest" description="Disordered" evidence="1">
    <location>
        <begin position="1"/>
        <end position="28"/>
    </location>
</feature>